<evidence type="ECO:0000256" key="2">
    <source>
        <dbReference type="SAM" id="SignalP"/>
    </source>
</evidence>
<dbReference type="Proteomes" id="UP000002770">
    <property type="component" value="Unassembled WGS sequence"/>
</dbReference>
<dbReference type="Gene3D" id="3.40.50.1110">
    <property type="entry name" value="SGNH hydrolase"/>
    <property type="match status" value="1"/>
</dbReference>
<dbReference type="PANTHER" id="PTHR22835">
    <property type="entry name" value="ZINC FINGER FYVE DOMAIN CONTAINING PROTEIN"/>
    <property type="match status" value="1"/>
</dbReference>
<evidence type="ECO:0000313" key="3">
    <source>
        <dbReference type="EMBL" id="EHL30682.1"/>
    </source>
</evidence>
<name>G9EPY0_9GAMM</name>
<dbReference type="eggNOG" id="COG3240">
    <property type="taxonomic scope" value="Bacteria"/>
</dbReference>
<organism evidence="3 4">
    <name type="scientific">Legionella drancourtii LLAP12</name>
    <dbReference type="NCBI Taxonomy" id="658187"/>
    <lineage>
        <taxon>Bacteria</taxon>
        <taxon>Pseudomonadati</taxon>
        <taxon>Pseudomonadota</taxon>
        <taxon>Gammaproteobacteria</taxon>
        <taxon>Legionellales</taxon>
        <taxon>Legionellaceae</taxon>
        <taxon>Legionella</taxon>
    </lineage>
</organism>
<evidence type="ECO:0000256" key="1">
    <source>
        <dbReference type="ARBA" id="ARBA00008668"/>
    </source>
</evidence>
<dbReference type="CDD" id="cd01846">
    <property type="entry name" value="fatty_acyltransferase_like"/>
    <property type="match status" value="1"/>
</dbReference>
<proteinExistence type="inferred from homology"/>
<evidence type="ECO:0008006" key="5">
    <source>
        <dbReference type="Google" id="ProtNLM"/>
    </source>
</evidence>
<dbReference type="RefSeq" id="WP_006871235.1">
    <property type="nucleotide sequence ID" value="NZ_JH413827.1"/>
</dbReference>
<feature type="signal peptide" evidence="2">
    <location>
        <begin position="1"/>
        <end position="22"/>
    </location>
</feature>
<dbReference type="OrthoDB" id="5292073at2"/>
<dbReference type="EMBL" id="JH413827">
    <property type="protein sequence ID" value="EHL30682.1"/>
    <property type="molecule type" value="Genomic_DNA"/>
</dbReference>
<reference evidence="3 4" key="1">
    <citation type="journal article" date="2011" name="BMC Genomics">
        <title>Insight into cross-talk between intra-amoebal pathogens.</title>
        <authorList>
            <person name="Gimenez G."/>
            <person name="Bertelli C."/>
            <person name="Moliner C."/>
            <person name="Robert C."/>
            <person name="Raoult D."/>
            <person name="Fournier P.E."/>
            <person name="Greub G."/>
        </authorList>
    </citation>
    <scope>NUCLEOTIDE SEQUENCE [LARGE SCALE GENOMIC DNA]</scope>
    <source>
        <strain evidence="3 4">LLAP12</strain>
    </source>
</reference>
<keyword evidence="4" id="KW-1185">Reference proteome</keyword>
<evidence type="ECO:0000313" key="4">
    <source>
        <dbReference type="Proteomes" id="UP000002770"/>
    </source>
</evidence>
<dbReference type="InParanoid" id="G9EPY0"/>
<feature type="chain" id="PRO_5003521267" description="Lysophospholipase A" evidence="2">
    <location>
        <begin position="23"/>
        <end position="353"/>
    </location>
</feature>
<dbReference type="InterPro" id="IPR001087">
    <property type="entry name" value="GDSL"/>
</dbReference>
<accession>G9EPY0</accession>
<dbReference type="Pfam" id="PF00657">
    <property type="entry name" value="Lipase_GDSL"/>
    <property type="match status" value="1"/>
</dbReference>
<comment type="similarity">
    <text evidence="1">Belongs to the 'GDSL' lipolytic enzyme family.</text>
</comment>
<dbReference type="HOGENOM" id="CLU_015101_3_2_6"/>
<dbReference type="STRING" id="658187.LDG_7321"/>
<dbReference type="AlphaFoldDB" id="G9EPY0"/>
<sequence length="353" mass="39190">MFKKITLIASLFLFSLNSYSYKFDTIVTLGDSLSDNGNLYNYLSHIIPKSPPYYEGHFSNGPVWIENLYQTYFPNGKTENFQDYAVGGAGAVLSYKENLPYTLDAEVSDYLYLHNYNNKNKSLFVVWIGANNYLNGPTNVEEITSSVVDAIGNNIEALISHGAVMFLIVNIPDMGVTPGAKKANNQALLSELSAKHNQKLVDKYNSLKEQYPNVSFVYFDVNTVFKQLVADPQQFELSNTTEPCYDGGYVSSTEARAAENQAQLNLYLTQQAKQNNLALDEKTKQAILANPELKEALAVGYKSKLAPRLTAEAASCPGYLFWDHVHPTTAVHQLIAQYAKSTLDASGIQPITQ</sequence>
<dbReference type="SUPFAM" id="SSF52266">
    <property type="entry name" value="SGNH hydrolase"/>
    <property type="match status" value="1"/>
</dbReference>
<dbReference type="GO" id="GO:0016788">
    <property type="term" value="F:hydrolase activity, acting on ester bonds"/>
    <property type="evidence" value="ECO:0007669"/>
    <property type="project" value="InterPro"/>
</dbReference>
<gene>
    <name evidence="3" type="ORF">LDG_7321</name>
</gene>
<protein>
    <recommendedName>
        <fullName evidence="5">Lysophospholipase A</fullName>
    </recommendedName>
</protein>
<dbReference type="InterPro" id="IPR036514">
    <property type="entry name" value="SGNH_hydro_sf"/>
</dbReference>
<dbReference type="PANTHER" id="PTHR22835:SF659">
    <property type="entry name" value="GDSL LIPASE_ACYLHYDROLASE, PUTATIVE (AFU_ORTHOLOGUE AFUA_2G00510)-RELATED"/>
    <property type="match status" value="1"/>
</dbReference>
<keyword evidence="2" id="KW-0732">Signal</keyword>